<keyword evidence="1" id="KW-1133">Transmembrane helix</keyword>
<evidence type="ECO:0000313" key="3">
    <source>
        <dbReference type="Proteomes" id="UP001335737"/>
    </source>
</evidence>
<feature type="transmembrane region" description="Helical" evidence="1">
    <location>
        <begin position="5"/>
        <end position="21"/>
    </location>
</feature>
<dbReference type="RefSeq" id="WP_327608830.1">
    <property type="nucleotide sequence ID" value="NZ_JARZFX010000012.1"/>
</dbReference>
<keyword evidence="1" id="KW-0812">Transmembrane</keyword>
<evidence type="ECO:0000313" key="2">
    <source>
        <dbReference type="EMBL" id="MEC5425279.1"/>
    </source>
</evidence>
<accession>A0ABU6KIX6</accession>
<keyword evidence="1" id="KW-0472">Membrane</keyword>
<gene>
    <name evidence="2" type="ORF">QGM71_17485</name>
</gene>
<dbReference type="Proteomes" id="UP001335737">
    <property type="component" value="Unassembled WGS sequence"/>
</dbReference>
<comment type="caution">
    <text evidence="2">The sequence shown here is derived from an EMBL/GenBank/DDBJ whole genome shotgun (WGS) entry which is preliminary data.</text>
</comment>
<reference evidence="2 3" key="1">
    <citation type="journal article" date="2024" name="Int. J. Syst. Evol. Microbiol.">
        <title>Virgibacillus tibetensis sp. nov., isolated from salt lake on the Tibetan Plateau of China.</title>
        <authorList>
            <person name="Phurbu D."/>
            <person name="Liu Z.-X."/>
            <person name="Wang R."/>
            <person name="Zheng Y.-Y."/>
            <person name="Liu H.-C."/>
            <person name="Zhou Y.-G."/>
            <person name="Yu Y.-J."/>
            <person name="Li A.-H."/>
        </authorList>
    </citation>
    <scope>NUCLEOTIDE SEQUENCE [LARGE SCALE GENOMIC DNA]</scope>
    <source>
        <strain evidence="2 3">C22-A2</strain>
    </source>
</reference>
<proteinExistence type="predicted"/>
<name>A0ABU6KIX6_9BACI</name>
<sequence>MKKMVNIMVVSTLLMGSYFLLEKSNDMIFYGTIVIEANNEDHPEY</sequence>
<organism evidence="2 3">
    <name type="scientific">Virgibacillus tibetensis</name>
    <dbReference type="NCBI Taxonomy" id="3042313"/>
    <lineage>
        <taxon>Bacteria</taxon>
        <taxon>Bacillati</taxon>
        <taxon>Bacillota</taxon>
        <taxon>Bacilli</taxon>
        <taxon>Bacillales</taxon>
        <taxon>Bacillaceae</taxon>
        <taxon>Virgibacillus</taxon>
    </lineage>
</organism>
<dbReference type="EMBL" id="JARZFX010000012">
    <property type="protein sequence ID" value="MEC5425279.1"/>
    <property type="molecule type" value="Genomic_DNA"/>
</dbReference>
<protein>
    <submittedName>
        <fullName evidence="2">Uncharacterized protein</fullName>
    </submittedName>
</protein>
<keyword evidence="3" id="KW-1185">Reference proteome</keyword>
<evidence type="ECO:0000256" key="1">
    <source>
        <dbReference type="SAM" id="Phobius"/>
    </source>
</evidence>